<dbReference type="GO" id="GO:0043856">
    <property type="term" value="F:anti-sigma factor antagonist activity"/>
    <property type="evidence" value="ECO:0007669"/>
    <property type="project" value="InterPro"/>
</dbReference>
<evidence type="ECO:0000313" key="6">
    <source>
        <dbReference type="Proteomes" id="UP000031327"/>
    </source>
</evidence>
<evidence type="ECO:0000313" key="7">
    <source>
        <dbReference type="Proteomes" id="UP000093366"/>
    </source>
</evidence>
<name>A0A0C1MU96_9GAMM</name>
<reference evidence="4 6" key="1">
    <citation type="submission" date="2014-12" db="EMBL/GenBank/DDBJ databases">
        <title>Draft Genome Sequence of Pseudoalteromonas luteoviolacea HI1.</title>
        <authorList>
            <person name="Asahina A.Y."/>
            <person name="Hadfield M.G."/>
        </authorList>
    </citation>
    <scope>NUCLEOTIDE SEQUENCE [LARGE SCALE GENOMIC DNA]</scope>
    <source>
        <strain evidence="4 6">HI1</strain>
    </source>
</reference>
<dbReference type="SUPFAM" id="SSF52091">
    <property type="entry name" value="SpoIIaa-like"/>
    <property type="match status" value="1"/>
</dbReference>
<dbReference type="CDD" id="cd07043">
    <property type="entry name" value="STAS_anti-anti-sigma_factors"/>
    <property type="match status" value="1"/>
</dbReference>
<comment type="caution">
    <text evidence="4">The sequence shown here is derived from an EMBL/GenBank/DDBJ whole genome shotgun (WGS) entry which is preliminary data.</text>
</comment>
<evidence type="ECO:0000259" key="3">
    <source>
        <dbReference type="PROSITE" id="PS50801"/>
    </source>
</evidence>
<dbReference type="Proteomes" id="UP000031327">
    <property type="component" value="Unassembled WGS sequence"/>
</dbReference>
<protein>
    <recommendedName>
        <fullName evidence="2">Anti-sigma factor antagonist</fullName>
    </recommendedName>
</protein>
<dbReference type="InterPro" id="IPR036513">
    <property type="entry name" value="STAS_dom_sf"/>
</dbReference>
<dbReference type="KEGG" id="plz:S4054249_15800"/>
<feature type="domain" description="STAS" evidence="3">
    <location>
        <begin position="3"/>
        <end position="101"/>
    </location>
</feature>
<dbReference type="RefSeq" id="WP_039608683.1">
    <property type="nucleotide sequence ID" value="NZ_CP015411.1"/>
</dbReference>
<comment type="similarity">
    <text evidence="1 2">Belongs to the anti-sigma-factor antagonist family.</text>
</comment>
<evidence type="ECO:0000313" key="5">
    <source>
        <dbReference type="EMBL" id="OCQ19932.1"/>
    </source>
</evidence>
<dbReference type="PROSITE" id="PS50801">
    <property type="entry name" value="STAS"/>
    <property type="match status" value="1"/>
</dbReference>
<dbReference type="OrthoDB" id="278639at2"/>
<reference evidence="7" key="3">
    <citation type="submission" date="2016-07" db="EMBL/GenBank/DDBJ databases">
        <authorList>
            <person name="Florea S."/>
            <person name="Webb J.S."/>
            <person name="Jaromczyk J."/>
            <person name="Schardl C.L."/>
        </authorList>
    </citation>
    <scope>NUCLEOTIDE SEQUENCE [LARGE SCALE GENOMIC DNA]</scope>
    <source>
        <strain evidence="7">IPB1</strain>
    </source>
</reference>
<dbReference type="NCBIfam" id="TIGR00377">
    <property type="entry name" value="ant_ant_sig"/>
    <property type="match status" value="1"/>
</dbReference>
<dbReference type="EMBL" id="MAUJ01000007">
    <property type="protein sequence ID" value="OCQ19932.1"/>
    <property type="molecule type" value="Genomic_DNA"/>
</dbReference>
<dbReference type="InterPro" id="IPR002645">
    <property type="entry name" value="STAS_dom"/>
</dbReference>
<dbReference type="AlphaFoldDB" id="A0A0C1MU96"/>
<dbReference type="Gene3D" id="3.30.750.24">
    <property type="entry name" value="STAS domain"/>
    <property type="match status" value="1"/>
</dbReference>
<dbReference type="PANTHER" id="PTHR33495">
    <property type="entry name" value="ANTI-SIGMA FACTOR ANTAGONIST TM_1081-RELATED-RELATED"/>
    <property type="match status" value="1"/>
</dbReference>
<evidence type="ECO:0000256" key="1">
    <source>
        <dbReference type="ARBA" id="ARBA00009013"/>
    </source>
</evidence>
<gene>
    <name evidence="5" type="ORF">A7985_18705</name>
    <name evidence="4" type="ORF">JF50_06920</name>
</gene>
<dbReference type="EMBL" id="JWIC01000004">
    <property type="protein sequence ID" value="KID58393.1"/>
    <property type="molecule type" value="Genomic_DNA"/>
</dbReference>
<dbReference type="Pfam" id="PF01740">
    <property type="entry name" value="STAS"/>
    <property type="match status" value="1"/>
</dbReference>
<accession>A0A0C1MU96</accession>
<dbReference type="PATRIC" id="fig|43657.12.peg.2517"/>
<sequence>MSLSKNASADGKTLTIQIKGKFDFNLVQSFRQAYAEVNDETEKVVVDLRDTDYMDSSALGMLLNMKKTLGDSVGSIQISNCRPQLKKILQISRFDKKFEID</sequence>
<organism evidence="4 6">
    <name type="scientific">Pseudoalteromonas luteoviolacea</name>
    <dbReference type="NCBI Taxonomy" id="43657"/>
    <lineage>
        <taxon>Bacteria</taxon>
        <taxon>Pseudomonadati</taxon>
        <taxon>Pseudomonadota</taxon>
        <taxon>Gammaproteobacteria</taxon>
        <taxon>Alteromonadales</taxon>
        <taxon>Pseudoalteromonadaceae</taxon>
        <taxon>Pseudoalteromonas</taxon>
    </lineage>
</organism>
<reference evidence="5" key="2">
    <citation type="submission" date="2016-07" db="EMBL/GenBank/DDBJ databases">
        <authorList>
            <person name="Sakai-Kawada F."/>
            <person name="Yakym C."/>
            <person name="Helmkampf M."/>
            <person name="Hagiwara K."/>
            <person name="Ip C."/>
            <person name="Antonio B."/>
            <person name="Armstrong E."/>
            <person name="Ulloa W."/>
            <person name="Awaya J."/>
        </authorList>
    </citation>
    <scope>NUCLEOTIDE SEQUENCE</scope>
    <source>
        <strain evidence="5">IPB1</strain>
    </source>
</reference>
<proteinExistence type="inferred from homology"/>
<dbReference type="InterPro" id="IPR003658">
    <property type="entry name" value="Anti-sigma_ant"/>
</dbReference>
<dbReference type="Proteomes" id="UP000093366">
    <property type="component" value="Unassembled WGS sequence"/>
</dbReference>
<evidence type="ECO:0000313" key="4">
    <source>
        <dbReference type="EMBL" id="KID58393.1"/>
    </source>
</evidence>
<dbReference type="PANTHER" id="PTHR33495:SF15">
    <property type="entry name" value="STAS DOMAIN-CONTAINING PROTEIN"/>
    <property type="match status" value="1"/>
</dbReference>
<evidence type="ECO:0000256" key="2">
    <source>
        <dbReference type="RuleBase" id="RU003749"/>
    </source>
</evidence>